<protein>
    <recommendedName>
        <fullName evidence="4">DNA-directed RNA polymerase</fullName>
    </recommendedName>
</protein>
<dbReference type="AlphaFoldDB" id="A0A6C0JNP2"/>
<accession>A0A6C0JNP2</accession>
<dbReference type="Pfam" id="PF01192">
    <property type="entry name" value="RNA_pol_Rpb6"/>
    <property type="match status" value="1"/>
</dbReference>
<dbReference type="GO" id="GO:0042797">
    <property type="term" value="P:tRNA transcription by RNA polymerase III"/>
    <property type="evidence" value="ECO:0007669"/>
    <property type="project" value="TreeGrafter"/>
</dbReference>
<evidence type="ECO:0008006" key="4">
    <source>
        <dbReference type="Google" id="ProtNLM"/>
    </source>
</evidence>
<keyword evidence="2" id="KW-0804">Transcription</keyword>
<dbReference type="EMBL" id="MN740684">
    <property type="protein sequence ID" value="QHU07395.1"/>
    <property type="molecule type" value="Genomic_DNA"/>
</dbReference>
<dbReference type="GO" id="GO:0006366">
    <property type="term" value="P:transcription by RNA polymerase II"/>
    <property type="evidence" value="ECO:0007669"/>
    <property type="project" value="TreeGrafter"/>
</dbReference>
<organism evidence="3">
    <name type="scientific">viral metagenome</name>
    <dbReference type="NCBI Taxonomy" id="1070528"/>
    <lineage>
        <taxon>unclassified sequences</taxon>
        <taxon>metagenomes</taxon>
        <taxon>organismal metagenomes</taxon>
    </lineage>
</organism>
<reference evidence="3" key="1">
    <citation type="journal article" date="2020" name="Nature">
        <title>Giant virus diversity and host interactions through global metagenomics.</title>
        <authorList>
            <person name="Schulz F."/>
            <person name="Roux S."/>
            <person name="Paez-Espino D."/>
            <person name="Jungbluth S."/>
            <person name="Walsh D.A."/>
            <person name="Denef V.J."/>
            <person name="McMahon K.D."/>
            <person name="Konstantinidis K.T."/>
            <person name="Eloe-Fadrosh E.A."/>
            <person name="Kyrpides N.C."/>
            <person name="Woyke T."/>
        </authorList>
    </citation>
    <scope>NUCLEOTIDE SEQUENCE</scope>
    <source>
        <strain evidence="3">GVMAG-S-1040241-154</strain>
    </source>
</reference>
<dbReference type="PIRSF" id="PIRSF000778">
    <property type="entry name" value="RpoK/RPB6"/>
    <property type="match status" value="1"/>
</dbReference>
<sequence>MESKANKIISDNDIYKKLNESKVSKPIMTKYEFNQIISQRATMLAHGAVPFVEFDNKEIKNNMELRKIAIKELKEGKLPFIVKRPLPNNKYDLYRVRDLDLVAIQYMF</sequence>
<dbReference type="GO" id="GO:0000428">
    <property type="term" value="C:DNA-directed RNA polymerase complex"/>
    <property type="evidence" value="ECO:0007669"/>
    <property type="project" value="UniProtKB-KW"/>
</dbReference>
<evidence type="ECO:0000256" key="2">
    <source>
        <dbReference type="ARBA" id="ARBA00023163"/>
    </source>
</evidence>
<dbReference type="InterPro" id="IPR036161">
    <property type="entry name" value="RPB6/omega-like_sf"/>
</dbReference>
<dbReference type="PANTHER" id="PTHR47227:SF5">
    <property type="entry name" value="DNA-DIRECTED RNA POLYMERASES I, II, AND III SUBUNIT RPABC2"/>
    <property type="match status" value="1"/>
</dbReference>
<dbReference type="GO" id="GO:0003899">
    <property type="term" value="F:DNA-directed RNA polymerase activity"/>
    <property type="evidence" value="ECO:0007669"/>
    <property type="project" value="InterPro"/>
</dbReference>
<dbReference type="InterPro" id="IPR006110">
    <property type="entry name" value="Pol_omega/Rpo6/RPB6"/>
</dbReference>
<proteinExistence type="predicted"/>
<dbReference type="GO" id="GO:0006360">
    <property type="term" value="P:transcription by RNA polymerase I"/>
    <property type="evidence" value="ECO:0007669"/>
    <property type="project" value="TreeGrafter"/>
</dbReference>
<dbReference type="InterPro" id="IPR006111">
    <property type="entry name" value="Rpo6/Rpb6"/>
</dbReference>
<name>A0A6C0JNP2_9ZZZZ</name>
<dbReference type="SUPFAM" id="SSF63562">
    <property type="entry name" value="RPB6/omega subunit-like"/>
    <property type="match status" value="1"/>
</dbReference>
<dbReference type="PANTHER" id="PTHR47227">
    <property type="entry name" value="DNA-DIRECTED RNA POLYMERASE SUBUNIT K"/>
    <property type="match status" value="1"/>
</dbReference>
<evidence type="ECO:0000256" key="1">
    <source>
        <dbReference type="ARBA" id="ARBA00022478"/>
    </source>
</evidence>
<evidence type="ECO:0000313" key="3">
    <source>
        <dbReference type="EMBL" id="QHU07395.1"/>
    </source>
</evidence>
<dbReference type="GO" id="GO:0003677">
    <property type="term" value="F:DNA binding"/>
    <property type="evidence" value="ECO:0007669"/>
    <property type="project" value="InterPro"/>
</dbReference>
<keyword evidence="1" id="KW-0240">DNA-directed RNA polymerase</keyword>
<dbReference type="Gene3D" id="3.90.940.10">
    <property type="match status" value="1"/>
</dbReference>